<dbReference type="Proteomes" id="UP000029507">
    <property type="component" value="Chromosome"/>
</dbReference>
<proteinExistence type="inferred from homology"/>
<dbReference type="EC" id="3.1.1.-" evidence="3"/>
<feature type="domain" description="Carboxylesterase type B" evidence="4">
    <location>
        <begin position="3"/>
        <end position="474"/>
    </location>
</feature>
<gene>
    <name evidence="5" type="ORF">PSTEL_17895</name>
</gene>
<dbReference type="ESTHER" id="9bacl-a0a089lx30">
    <property type="family name" value="Carb_B_Bacteria"/>
</dbReference>
<dbReference type="InterPro" id="IPR002018">
    <property type="entry name" value="CarbesteraseB"/>
</dbReference>
<dbReference type="Gene3D" id="3.40.50.1820">
    <property type="entry name" value="alpha/beta hydrolase"/>
    <property type="match status" value="1"/>
</dbReference>
<dbReference type="InterPro" id="IPR050309">
    <property type="entry name" value="Type-B_Carboxylest/Lipase"/>
</dbReference>
<dbReference type="AlphaFoldDB" id="A0A089LX30"/>
<comment type="similarity">
    <text evidence="1 3">Belongs to the type-B carboxylesterase/lipase family.</text>
</comment>
<evidence type="ECO:0000256" key="3">
    <source>
        <dbReference type="RuleBase" id="RU361235"/>
    </source>
</evidence>
<dbReference type="KEGG" id="pste:PSTEL_17895"/>
<dbReference type="InterPro" id="IPR000997">
    <property type="entry name" value="Cholinesterase"/>
</dbReference>
<dbReference type="PROSITE" id="PS00122">
    <property type="entry name" value="CARBOXYLESTERASE_B_1"/>
    <property type="match status" value="1"/>
</dbReference>
<dbReference type="STRING" id="169760.PSTEL_17895"/>
<dbReference type="EMBL" id="CP009286">
    <property type="protein sequence ID" value="AIQ64700.1"/>
    <property type="molecule type" value="Genomic_DNA"/>
</dbReference>
<accession>A0A089LX30</accession>
<dbReference type="PANTHER" id="PTHR11559">
    <property type="entry name" value="CARBOXYLESTERASE"/>
    <property type="match status" value="1"/>
</dbReference>
<evidence type="ECO:0000259" key="4">
    <source>
        <dbReference type="Pfam" id="PF00135"/>
    </source>
</evidence>
<dbReference type="SUPFAM" id="SSF53474">
    <property type="entry name" value="alpha/beta-Hydrolases"/>
    <property type="match status" value="1"/>
</dbReference>
<reference evidence="5 6" key="1">
    <citation type="submission" date="2014-08" db="EMBL/GenBank/DDBJ databases">
        <title>Comparative genomics of the Paenibacillus odorifer group.</title>
        <authorList>
            <person name="den Bakker H.C."/>
            <person name="Tsai Y.-C."/>
            <person name="Martin N."/>
            <person name="Korlach J."/>
            <person name="Wiedmann M."/>
        </authorList>
    </citation>
    <scope>NUCLEOTIDE SEQUENCE [LARGE SCALE GENOMIC DNA]</scope>
    <source>
        <strain evidence="5 6">DSM 14472</strain>
    </source>
</reference>
<dbReference type="InterPro" id="IPR019826">
    <property type="entry name" value="Carboxylesterase_B_AS"/>
</dbReference>
<dbReference type="GO" id="GO:0004104">
    <property type="term" value="F:cholinesterase activity"/>
    <property type="evidence" value="ECO:0007669"/>
    <property type="project" value="InterPro"/>
</dbReference>
<evidence type="ECO:0000256" key="1">
    <source>
        <dbReference type="ARBA" id="ARBA00005964"/>
    </source>
</evidence>
<organism evidence="5 6">
    <name type="scientific">Paenibacillus stellifer</name>
    <dbReference type="NCBI Taxonomy" id="169760"/>
    <lineage>
        <taxon>Bacteria</taxon>
        <taxon>Bacillati</taxon>
        <taxon>Bacillota</taxon>
        <taxon>Bacilli</taxon>
        <taxon>Bacillales</taxon>
        <taxon>Paenibacillaceae</taxon>
        <taxon>Paenibacillus</taxon>
    </lineage>
</organism>
<dbReference type="InterPro" id="IPR029058">
    <property type="entry name" value="AB_hydrolase_fold"/>
</dbReference>
<dbReference type="HOGENOM" id="CLU_006586_16_4_9"/>
<sequence>MRQPEASTRYGIVRGTEEEGVVIWRGIPFAAPPVGELRFAAPRPPSSWEGIRDASSFGPVSLQPPDTRGTRFRGQQPVFSEDCLHLNIWSPAEEDESLPVMVWIHGGTFLTGSGSQPMFDGSVLASESRVVVVSVNYRLGPLGFLHLSPLGDGFVSNAGLLDQVAALEWVQGNIAAFGGDPKRVTVFGESAGSMSVAALLAMPSARGLFARAIMQSGASQALPPEAGSAIAAALLAELGLDRSSASQLRSLPAESILSAAFAVAQRLTGDSPGMVFQPVVDPATLPEEPILAVSGGSAAGVPLLIGTNSHEGHYFFREGTPVPPMEKSLRALEQTLGLSDLSALAPYYSEDWEGQAGMMTDLFFWRSSVAFAESYLGHGPVWMYRFDWGVEDHTLLSKAVHTAEIPYVFGNMDFLRTLGIQVTPELQSLSDAMRSAWTAFAYSGNPDCPALLWPEYETDERATLIFDESPAVVKDPESEKRKMIF</sequence>
<name>A0A089LX30_9BACL</name>
<keyword evidence="2 3" id="KW-0378">Hydrolase</keyword>
<dbReference type="RefSeq" id="WP_038697169.1">
    <property type="nucleotide sequence ID" value="NZ_CP009286.1"/>
</dbReference>
<evidence type="ECO:0000313" key="6">
    <source>
        <dbReference type="Proteomes" id="UP000029507"/>
    </source>
</evidence>
<dbReference type="PRINTS" id="PR00878">
    <property type="entry name" value="CHOLNESTRASE"/>
</dbReference>
<protein>
    <recommendedName>
        <fullName evidence="3">Carboxylic ester hydrolase</fullName>
        <ecNumber evidence="3">3.1.1.-</ecNumber>
    </recommendedName>
</protein>
<keyword evidence="6" id="KW-1185">Reference proteome</keyword>
<dbReference type="Pfam" id="PF00135">
    <property type="entry name" value="COesterase"/>
    <property type="match status" value="1"/>
</dbReference>
<evidence type="ECO:0000256" key="2">
    <source>
        <dbReference type="ARBA" id="ARBA00022801"/>
    </source>
</evidence>
<evidence type="ECO:0000313" key="5">
    <source>
        <dbReference type="EMBL" id="AIQ64700.1"/>
    </source>
</evidence>